<dbReference type="Proteomes" id="UP001253193">
    <property type="component" value="Unassembled WGS sequence"/>
</dbReference>
<comment type="caution">
    <text evidence="1">The sequence shown here is derived from an EMBL/GenBank/DDBJ whole genome shotgun (WGS) entry which is preliminary data.</text>
</comment>
<accession>A0AAW8PY97</accession>
<proteinExistence type="predicted"/>
<dbReference type="EMBL" id="JAUHGG010000003">
    <property type="protein sequence ID" value="MDS1821201.1"/>
    <property type="molecule type" value="Genomic_DNA"/>
</dbReference>
<protein>
    <submittedName>
        <fullName evidence="1">Uncharacterized protein</fullName>
    </submittedName>
</protein>
<evidence type="ECO:0000313" key="1">
    <source>
        <dbReference type="EMBL" id="MDS1821201.1"/>
    </source>
</evidence>
<name>A0AAW8PY97_VIBPH</name>
<organism evidence="1 2">
    <name type="scientific">Vibrio parahaemolyticus</name>
    <dbReference type="NCBI Taxonomy" id="670"/>
    <lineage>
        <taxon>Bacteria</taxon>
        <taxon>Pseudomonadati</taxon>
        <taxon>Pseudomonadota</taxon>
        <taxon>Gammaproteobacteria</taxon>
        <taxon>Vibrionales</taxon>
        <taxon>Vibrionaceae</taxon>
        <taxon>Vibrio</taxon>
    </lineage>
</organism>
<reference evidence="1" key="1">
    <citation type="submission" date="2023-06" db="EMBL/GenBank/DDBJ databases">
        <title>Genomic Diversity of Vibrio spp. and Metagenomic Analysis of Pathogens in Florida Gulf Coastal Waters Following Hurricane Ian.</title>
        <authorList>
            <person name="Brumfield K.D."/>
        </authorList>
    </citation>
    <scope>NUCLEOTIDE SEQUENCE</scope>
    <source>
        <strain evidence="1">WBS2B-138</strain>
    </source>
</reference>
<gene>
    <name evidence="1" type="ORF">QX249_11055</name>
</gene>
<sequence>MKLVVEIDYKNGYAIPDGKAEDWALEAIQSAKVSTEPTRVSASTSTMLLALQVLVKSQALESGSVEFHYVENDTIVPIDSDGNITKLSGLDDENIHQKLLMNLL</sequence>
<dbReference type="RefSeq" id="WP_311020072.1">
    <property type="nucleotide sequence ID" value="NZ_JAUHGG010000003.1"/>
</dbReference>
<dbReference type="AlphaFoldDB" id="A0AAW8PY97"/>
<evidence type="ECO:0000313" key="2">
    <source>
        <dbReference type="Proteomes" id="UP001253193"/>
    </source>
</evidence>